<proteinExistence type="predicted"/>
<dbReference type="EMBL" id="JACHJO010000006">
    <property type="protein sequence ID" value="MBB6120442.1"/>
    <property type="molecule type" value="Genomic_DNA"/>
</dbReference>
<keyword evidence="5" id="KW-0548">Nucleotidyltransferase</keyword>
<accession>A0A841IQP5</accession>
<dbReference type="GO" id="GO:0008408">
    <property type="term" value="F:3'-5' exonuclease activity"/>
    <property type="evidence" value="ECO:0007669"/>
    <property type="project" value="TreeGrafter"/>
</dbReference>
<dbReference type="RefSeq" id="WP_184291485.1">
    <property type="nucleotide sequence ID" value="NZ_JACHJO010000006.1"/>
</dbReference>
<evidence type="ECO:0000313" key="5">
    <source>
        <dbReference type="EMBL" id="MBB6120442.1"/>
    </source>
</evidence>
<comment type="caution">
    <text evidence="5">The sequence shown here is derived from an EMBL/GenBank/DDBJ whole genome shotgun (WGS) entry which is preliminary data.</text>
</comment>
<keyword evidence="3" id="KW-0269">Exonuclease</keyword>
<organism evidence="5 6">
    <name type="scientific">Nocardiopsis algeriensis</name>
    <dbReference type="NCBI Taxonomy" id="1478215"/>
    <lineage>
        <taxon>Bacteria</taxon>
        <taxon>Bacillati</taxon>
        <taxon>Actinomycetota</taxon>
        <taxon>Actinomycetes</taxon>
        <taxon>Streptosporangiales</taxon>
        <taxon>Nocardiopsidaceae</taxon>
        <taxon>Nocardiopsis</taxon>
    </lineage>
</organism>
<dbReference type="GO" id="GO:0003676">
    <property type="term" value="F:nucleic acid binding"/>
    <property type="evidence" value="ECO:0007669"/>
    <property type="project" value="InterPro"/>
</dbReference>
<dbReference type="InterPro" id="IPR012337">
    <property type="entry name" value="RNaseH-like_sf"/>
</dbReference>
<gene>
    <name evidence="5" type="ORF">FHS13_002394</name>
</gene>
<dbReference type="AlphaFoldDB" id="A0A841IQP5"/>
<evidence type="ECO:0000256" key="3">
    <source>
        <dbReference type="ARBA" id="ARBA00022839"/>
    </source>
</evidence>
<feature type="domain" description="Exonuclease" evidence="4">
    <location>
        <begin position="7"/>
        <end position="186"/>
    </location>
</feature>
<evidence type="ECO:0000256" key="1">
    <source>
        <dbReference type="ARBA" id="ARBA00022722"/>
    </source>
</evidence>
<dbReference type="Pfam" id="PF00929">
    <property type="entry name" value="RNase_T"/>
    <property type="match status" value="1"/>
</dbReference>
<keyword evidence="1" id="KW-0540">Nuclease</keyword>
<reference evidence="5 6" key="1">
    <citation type="submission" date="2020-08" db="EMBL/GenBank/DDBJ databases">
        <title>Genomic Encyclopedia of Type Strains, Phase III (KMG-III): the genomes of soil and plant-associated and newly described type strains.</title>
        <authorList>
            <person name="Whitman W."/>
        </authorList>
    </citation>
    <scope>NUCLEOTIDE SEQUENCE [LARGE SCALE GENOMIC DNA]</scope>
    <source>
        <strain evidence="5 6">CECT 8712</strain>
    </source>
</reference>
<dbReference type="Gene3D" id="3.30.420.10">
    <property type="entry name" value="Ribonuclease H-like superfamily/Ribonuclease H"/>
    <property type="match status" value="1"/>
</dbReference>
<dbReference type="SUPFAM" id="SSF53098">
    <property type="entry name" value="Ribonuclease H-like"/>
    <property type="match status" value="1"/>
</dbReference>
<dbReference type="PANTHER" id="PTHR30231">
    <property type="entry name" value="DNA POLYMERASE III SUBUNIT EPSILON"/>
    <property type="match status" value="1"/>
</dbReference>
<evidence type="ECO:0000313" key="6">
    <source>
        <dbReference type="Proteomes" id="UP000536604"/>
    </source>
</evidence>
<sequence length="241" mass="25930">MSWHTRPMAALDFESTGLDVTADRIVTAALWRIDPAARTKDVRTWMADPGIEIPAEATAIHGVTTEQARGSGRPAAEVVAEIAAALEKVSADGLPVVVYNAPYDLGLLCAELDRHGLPAGFVEGLRVIDPLVLDKRVDPYRRGGRKLTDVCALHGVPLDQEQAHGASADALAAARLAWKLAAAHEELTALDLDDLHAAQVRWKAEQAASFQAYLRRKDPEAVVDGSWPVALSPRPSDTARQ</sequence>
<dbReference type="InterPro" id="IPR036397">
    <property type="entry name" value="RNaseH_sf"/>
</dbReference>
<name>A0A841IQP5_9ACTN</name>
<dbReference type="EC" id="2.7.7.7" evidence="5"/>
<dbReference type="GO" id="GO:0005829">
    <property type="term" value="C:cytosol"/>
    <property type="evidence" value="ECO:0007669"/>
    <property type="project" value="TreeGrafter"/>
</dbReference>
<dbReference type="InterPro" id="IPR013520">
    <property type="entry name" value="Ribonucl_H"/>
</dbReference>
<dbReference type="CDD" id="cd06127">
    <property type="entry name" value="DEDDh"/>
    <property type="match status" value="1"/>
</dbReference>
<dbReference type="PANTHER" id="PTHR30231:SF4">
    <property type="entry name" value="PROTEIN NEN2"/>
    <property type="match status" value="1"/>
</dbReference>
<keyword evidence="2" id="KW-0378">Hydrolase</keyword>
<protein>
    <submittedName>
        <fullName evidence="5">DNA polymerase-3 subunit epsilon</fullName>
        <ecNumber evidence="5">2.7.7.7</ecNumber>
    </submittedName>
</protein>
<evidence type="ECO:0000259" key="4">
    <source>
        <dbReference type="SMART" id="SM00479"/>
    </source>
</evidence>
<dbReference type="SMART" id="SM00479">
    <property type="entry name" value="EXOIII"/>
    <property type="match status" value="1"/>
</dbReference>
<keyword evidence="6" id="KW-1185">Reference proteome</keyword>
<keyword evidence="5" id="KW-0808">Transferase</keyword>
<evidence type="ECO:0000256" key="2">
    <source>
        <dbReference type="ARBA" id="ARBA00022801"/>
    </source>
</evidence>
<dbReference type="GO" id="GO:0003887">
    <property type="term" value="F:DNA-directed DNA polymerase activity"/>
    <property type="evidence" value="ECO:0007669"/>
    <property type="project" value="UniProtKB-EC"/>
</dbReference>
<dbReference type="Proteomes" id="UP000536604">
    <property type="component" value="Unassembled WGS sequence"/>
</dbReference>
<dbReference type="NCBIfam" id="NF005927">
    <property type="entry name" value="PRK07942.1"/>
    <property type="match status" value="1"/>
</dbReference>